<evidence type="ECO:0000256" key="1">
    <source>
        <dbReference type="ARBA" id="ARBA00004651"/>
    </source>
</evidence>
<evidence type="ECO:0000256" key="7">
    <source>
        <dbReference type="SAM" id="Phobius"/>
    </source>
</evidence>
<gene>
    <name evidence="8" type="ORF">HOV93_10180</name>
</gene>
<keyword evidence="5 7" id="KW-0472">Membrane</keyword>
<feature type="compositionally biased region" description="Low complexity" evidence="6">
    <location>
        <begin position="338"/>
        <end position="352"/>
    </location>
</feature>
<accession>A0A7V8V2U3</accession>
<comment type="caution">
    <text evidence="8">The sequence shown here is derived from an EMBL/GenBank/DDBJ whole genome shotgun (WGS) entry which is preliminary data.</text>
</comment>
<evidence type="ECO:0000256" key="5">
    <source>
        <dbReference type="ARBA" id="ARBA00023136"/>
    </source>
</evidence>
<dbReference type="GO" id="GO:0005886">
    <property type="term" value="C:plasma membrane"/>
    <property type="evidence" value="ECO:0007669"/>
    <property type="project" value="UniProtKB-SubCell"/>
</dbReference>
<feature type="transmembrane region" description="Helical" evidence="7">
    <location>
        <begin position="251"/>
        <end position="274"/>
    </location>
</feature>
<protein>
    <recommendedName>
        <fullName evidence="10">Flippase-like domain-containing protein</fullName>
    </recommendedName>
</protein>
<keyword evidence="9" id="KW-1185">Reference proteome</keyword>
<feature type="transmembrane region" description="Helical" evidence="7">
    <location>
        <begin position="62"/>
        <end position="86"/>
    </location>
</feature>
<dbReference type="Pfam" id="PF03706">
    <property type="entry name" value="LPG_synthase_TM"/>
    <property type="match status" value="1"/>
</dbReference>
<dbReference type="AlphaFoldDB" id="A0A7V8V2U3"/>
<evidence type="ECO:0000256" key="6">
    <source>
        <dbReference type="SAM" id="MobiDB-lite"/>
    </source>
</evidence>
<feature type="transmembrane region" description="Helical" evidence="7">
    <location>
        <begin position="295"/>
        <end position="326"/>
    </location>
</feature>
<sequence length="352" mass="38020">MVSPESPDYPDDAPAKGSRVWKSRAMNAIQLVVMLLVAWGIWRNIEKAIDQVQQQNFSFEELRWPWIVIAGMLYLLGTLPMGLFWYRLMKAMKQQPRLFSAVRAYFIGHLGKYVPGKALVVVLRTSLVQGENLQRSVVATAVFAETLTMVAVGAVYGALLIAIWFSEQQLLLWTAVGIGLAASFVTLPPVFRAVVLFLKVSRINPEIEEKLAGLNYPTMAWGWGANIIGWTLLGGSLFATMASIPDADPQMAGGLTMFPLLAATVCLAMVVGFVTPIPGGMGVREYVIMEMMAPAFGPVVAVVSAVLLRVAWLLAEVALAIILYGIPAAEPTTDDATSESATAEESSATGPA</sequence>
<feature type="transmembrane region" description="Helical" evidence="7">
    <location>
        <begin position="142"/>
        <end position="165"/>
    </location>
</feature>
<evidence type="ECO:0000313" key="8">
    <source>
        <dbReference type="EMBL" id="MBA2113865.1"/>
    </source>
</evidence>
<evidence type="ECO:0008006" key="10">
    <source>
        <dbReference type="Google" id="ProtNLM"/>
    </source>
</evidence>
<evidence type="ECO:0000256" key="2">
    <source>
        <dbReference type="ARBA" id="ARBA00022475"/>
    </source>
</evidence>
<dbReference type="InterPro" id="IPR022791">
    <property type="entry name" value="L-PG_synthase/AglD"/>
</dbReference>
<keyword evidence="2" id="KW-1003">Cell membrane</keyword>
<keyword evidence="4 7" id="KW-1133">Transmembrane helix</keyword>
<evidence type="ECO:0000256" key="3">
    <source>
        <dbReference type="ARBA" id="ARBA00022692"/>
    </source>
</evidence>
<feature type="transmembrane region" description="Helical" evidence="7">
    <location>
        <begin position="171"/>
        <end position="198"/>
    </location>
</feature>
<name>A0A7V8V2U3_9BACT</name>
<comment type="subcellular location">
    <subcellularLocation>
        <location evidence="1">Cell membrane</location>
        <topology evidence="1">Multi-pass membrane protein</topology>
    </subcellularLocation>
</comment>
<feature type="region of interest" description="Disordered" evidence="6">
    <location>
        <begin position="331"/>
        <end position="352"/>
    </location>
</feature>
<evidence type="ECO:0000313" key="9">
    <source>
        <dbReference type="Proteomes" id="UP000551616"/>
    </source>
</evidence>
<keyword evidence="3 7" id="KW-0812">Transmembrane</keyword>
<organism evidence="8 9">
    <name type="scientific">Bremerella alba</name>
    <dbReference type="NCBI Taxonomy" id="980252"/>
    <lineage>
        <taxon>Bacteria</taxon>
        <taxon>Pseudomonadati</taxon>
        <taxon>Planctomycetota</taxon>
        <taxon>Planctomycetia</taxon>
        <taxon>Pirellulales</taxon>
        <taxon>Pirellulaceae</taxon>
        <taxon>Bremerella</taxon>
    </lineage>
</organism>
<evidence type="ECO:0000256" key="4">
    <source>
        <dbReference type="ARBA" id="ARBA00022989"/>
    </source>
</evidence>
<reference evidence="8 9" key="1">
    <citation type="submission" date="2020-05" db="EMBL/GenBank/DDBJ databases">
        <title>Bremerella alba sp. nov., a novel planctomycete isolated from the surface of the macroalga Fucus spiralis.</title>
        <authorList>
            <person name="Godinho O."/>
            <person name="Botelho R."/>
            <person name="Albuquerque L."/>
            <person name="Wiegand S."/>
            <person name="Da Costa M.S."/>
            <person name="Lobo-Da-Cunha A."/>
            <person name="Jogler C."/>
            <person name="Lage O.M."/>
        </authorList>
    </citation>
    <scope>NUCLEOTIDE SEQUENCE [LARGE SCALE GENOMIC DNA]</scope>
    <source>
        <strain evidence="8 9">FF15</strain>
    </source>
</reference>
<feature type="transmembrane region" description="Helical" evidence="7">
    <location>
        <begin position="25"/>
        <end position="42"/>
    </location>
</feature>
<dbReference type="Proteomes" id="UP000551616">
    <property type="component" value="Unassembled WGS sequence"/>
</dbReference>
<dbReference type="EMBL" id="JABRWO010000002">
    <property type="protein sequence ID" value="MBA2113865.1"/>
    <property type="molecule type" value="Genomic_DNA"/>
</dbReference>
<proteinExistence type="predicted"/>
<feature type="transmembrane region" description="Helical" evidence="7">
    <location>
        <begin position="219"/>
        <end position="239"/>
    </location>
</feature>